<dbReference type="InterPro" id="IPR003018">
    <property type="entry name" value="GAF"/>
</dbReference>
<dbReference type="InterPro" id="IPR029016">
    <property type="entry name" value="GAF-like_dom_sf"/>
</dbReference>
<dbReference type="InterPro" id="IPR004358">
    <property type="entry name" value="Sig_transdc_His_kin-like_C"/>
</dbReference>
<dbReference type="PANTHER" id="PTHR42878">
    <property type="entry name" value="TWO-COMPONENT HISTIDINE KINASE"/>
    <property type="match status" value="1"/>
</dbReference>
<evidence type="ECO:0000256" key="7">
    <source>
        <dbReference type="ARBA" id="ARBA00022777"/>
    </source>
</evidence>
<keyword evidence="9" id="KW-0902">Two-component regulatory system</keyword>
<evidence type="ECO:0000256" key="5">
    <source>
        <dbReference type="ARBA" id="ARBA00022679"/>
    </source>
</evidence>
<dbReference type="Pfam" id="PF02518">
    <property type="entry name" value="HATPase_c"/>
    <property type="match status" value="1"/>
</dbReference>
<dbReference type="SUPFAM" id="SSF55874">
    <property type="entry name" value="ATPase domain of HSP90 chaperone/DNA topoisomerase II/histidine kinase"/>
    <property type="match status" value="1"/>
</dbReference>
<dbReference type="InterPro" id="IPR003661">
    <property type="entry name" value="HisK_dim/P_dom"/>
</dbReference>
<reference evidence="12 13" key="1">
    <citation type="journal article" date="2019" name="Int. J. Syst. Evol. Microbiol.">
        <title>The Global Catalogue of Microorganisms (GCM) 10K type strain sequencing project: providing services to taxonomists for standard genome sequencing and annotation.</title>
        <authorList>
            <consortium name="The Broad Institute Genomics Platform"/>
            <consortium name="The Broad Institute Genome Sequencing Center for Infectious Disease"/>
            <person name="Wu L."/>
            <person name="Ma J."/>
        </authorList>
    </citation>
    <scope>NUCLEOTIDE SEQUENCE [LARGE SCALE GENOMIC DNA]</scope>
    <source>
        <strain evidence="12 13">JCM 3367</strain>
    </source>
</reference>
<proteinExistence type="predicted"/>
<dbReference type="InterPro" id="IPR003594">
    <property type="entry name" value="HATPase_dom"/>
</dbReference>
<dbReference type="SMART" id="SM00387">
    <property type="entry name" value="HATPase_c"/>
    <property type="match status" value="1"/>
</dbReference>
<keyword evidence="4" id="KW-0597">Phosphoprotein</keyword>
<gene>
    <name evidence="12" type="ORF">GCM10010201_00600</name>
</gene>
<dbReference type="Pfam" id="PF13185">
    <property type="entry name" value="GAF_2"/>
    <property type="match status" value="1"/>
</dbReference>
<evidence type="ECO:0000256" key="2">
    <source>
        <dbReference type="ARBA" id="ARBA00004236"/>
    </source>
</evidence>
<keyword evidence="7" id="KW-0418">Kinase</keyword>
<dbReference type="Pfam" id="PF08448">
    <property type="entry name" value="PAS_4"/>
    <property type="match status" value="1"/>
</dbReference>
<name>A0ABN3MVT0_9ACTN</name>
<dbReference type="Gene3D" id="3.30.450.40">
    <property type="match status" value="2"/>
</dbReference>
<evidence type="ECO:0000256" key="10">
    <source>
        <dbReference type="ARBA" id="ARBA00039401"/>
    </source>
</evidence>
<dbReference type="InterPro" id="IPR035965">
    <property type="entry name" value="PAS-like_dom_sf"/>
</dbReference>
<evidence type="ECO:0000256" key="4">
    <source>
        <dbReference type="ARBA" id="ARBA00022553"/>
    </source>
</evidence>
<keyword evidence="6" id="KW-0547">Nucleotide-binding</keyword>
<dbReference type="InterPro" id="IPR050351">
    <property type="entry name" value="BphY/WalK/GraS-like"/>
</dbReference>
<dbReference type="Pfam" id="PF01590">
    <property type="entry name" value="GAF"/>
    <property type="match status" value="1"/>
</dbReference>
<evidence type="ECO:0000256" key="6">
    <source>
        <dbReference type="ARBA" id="ARBA00022741"/>
    </source>
</evidence>
<dbReference type="Proteomes" id="UP001499978">
    <property type="component" value="Unassembled WGS sequence"/>
</dbReference>
<evidence type="ECO:0000259" key="11">
    <source>
        <dbReference type="PROSITE" id="PS50109"/>
    </source>
</evidence>
<dbReference type="SMART" id="SM00065">
    <property type="entry name" value="GAF"/>
    <property type="match status" value="2"/>
</dbReference>
<evidence type="ECO:0000313" key="12">
    <source>
        <dbReference type="EMBL" id="GAA2509901.1"/>
    </source>
</evidence>
<organism evidence="12 13">
    <name type="scientific">Pilimelia columellifera subsp. columellifera</name>
    <dbReference type="NCBI Taxonomy" id="706583"/>
    <lineage>
        <taxon>Bacteria</taxon>
        <taxon>Bacillati</taxon>
        <taxon>Actinomycetota</taxon>
        <taxon>Actinomycetes</taxon>
        <taxon>Micromonosporales</taxon>
        <taxon>Micromonosporaceae</taxon>
        <taxon>Pilimelia</taxon>
    </lineage>
</organism>
<keyword evidence="8" id="KW-0067">ATP-binding</keyword>
<dbReference type="EMBL" id="BAAARY010000001">
    <property type="protein sequence ID" value="GAA2509901.1"/>
    <property type="molecule type" value="Genomic_DNA"/>
</dbReference>
<dbReference type="PROSITE" id="PS50109">
    <property type="entry name" value="HIS_KIN"/>
    <property type="match status" value="1"/>
</dbReference>
<sequence length="706" mass="75445">MSGVSGQPPADPEVGPVVGDSQVRQVELTAAGISAEAADALAELTASSVGAPTVMIHVFQDERLRLVGGCGLPPQWEQLRGAPMASTLAGIVVDSNLPLIVTDVDADARVPAEAPLRLIGGAAYAGFPIRDPRGEVTGVVCAVDYRPREWSAAQLAAVDQAAQAATAFVAERHAAAEAARWSRFLDLLLANLHVAVGACDAAGKVVFANEAMRQAFPAHTDTAMRDVREWGADLMLCDATGRPLTPEQMPLLRALRGETLRDFLMTAYQRGAAPREFSASAQPIPAGEDAIQGAVICAQDVTAQRRAHRLHHCELRLATILARNDVTVEHAGGEMLRELADTLGWPHAELWLVDEDAGLLRPAARYDAPGNAGDIDMPQQLRCGQGLAGAAWENQDHIWVHDATIDARICGSAAGSGLRSALAVPVPASQTHILAVLVLFADVVEEPEEILIMLVNGLAGHLGQFLERRRSMELQLTLLRTKDEYVALIGHEMRTPLTSIGAYADLLGGLDAGDFDTEGRQLAEVIGRNTAELRQIIDELLDLAAIDTGHATFTCQQFDLAEQVRQAVATIDLPPDGPRPSIHADLPDQCLLSADPVRIRQVVDALLNNAVTYSPDGGQITVALRAIAGAVAELTVTDEGIGVPDDERERLFSRFYRSSRTRDRRIPGAGLALAISRAILDRHRGSIALLPSDKGTRIQARIPSDC</sequence>
<protein>
    <recommendedName>
        <fullName evidence="10">Sensor-like histidine kinase SenX3</fullName>
        <ecNumber evidence="3">2.7.13.3</ecNumber>
    </recommendedName>
</protein>
<dbReference type="RefSeq" id="WP_344166578.1">
    <property type="nucleotide sequence ID" value="NZ_BAAARY010000001.1"/>
</dbReference>
<dbReference type="Gene3D" id="3.30.565.10">
    <property type="entry name" value="Histidine kinase-like ATPase, C-terminal domain"/>
    <property type="match status" value="1"/>
</dbReference>
<evidence type="ECO:0000256" key="8">
    <source>
        <dbReference type="ARBA" id="ARBA00022840"/>
    </source>
</evidence>
<dbReference type="SUPFAM" id="SSF55781">
    <property type="entry name" value="GAF domain-like"/>
    <property type="match status" value="2"/>
</dbReference>
<dbReference type="SMART" id="SM00388">
    <property type="entry name" value="HisKA"/>
    <property type="match status" value="1"/>
</dbReference>
<dbReference type="PRINTS" id="PR00344">
    <property type="entry name" value="BCTRLSENSOR"/>
</dbReference>
<dbReference type="EC" id="2.7.13.3" evidence="3"/>
<dbReference type="InterPro" id="IPR036890">
    <property type="entry name" value="HATPase_C_sf"/>
</dbReference>
<dbReference type="CDD" id="cd00082">
    <property type="entry name" value="HisKA"/>
    <property type="match status" value="1"/>
</dbReference>
<dbReference type="SUPFAM" id="SSF55785">
    <property type="entry name" value="PYP-like sensor domain (PAS domain)"/>
    <property type="match status" value="1"/>
</dbReference>
<evidence type="ECO:0000256" key="3">
    <source>
        <dbReference type="ARBA" id="ARBA00012438"/>
    </source>
</evidence>
<dbReference type="Gene3D" id="3.30.450.20">
    <property type="entry name" value="PAS domain"/>
    <property type="match status" value="1"/>
</dbReference>
<dbReference type="SUPFAM" id="SSF47384">
    <property type="entry name" value="Homodimeric domain of signal transducing histidine kinase"/>
    <property type="match status" value="1"/>
</dbReference>
<evidence type="ECO:0000256" key="9">
    <source>
        <dbReference type="ARBA" id="ARBA00023012"/>
    </source>
</evidence>
<comment type="catalytic activity">
    <reaction evidence="1">
        <text>ATP + protein L-histidine = ADP + protein N-phospho-L-histidine.</text>
        <dbReference type="EC" id="2.7.13.3"/>
    </reaction>
</comment>
<keyword evidence="5" id="KW-0808">Transferase</keyword>
<dbReference type="InterPro" id="IPR036097">
    <property type="entry name" value="HisK_dim/P_sf"/>
</dbReference>
<evidence type="ECO:0000256" key="1">
    <source>
        <dbReference type="ARBA" id="ARBA00000085"/>
    </source>
</evidence>
<dbReference type="Gene3D" id="1.10.287.130">
    <property type="match status" value="1"/>
</dbReference>
<dbReference type="InterPro" id="IPR005467">
    <property type="entry name" value="His_kinase_dom"/>
</dbReference>
<dbReference type="InterPro" id="IPR013656">
    <property type="entry name" value="PAS_4"/>
</dbReference>
<accession>A0ABN3MVT0</accession>
<keyword evidence="13" id="KW-1185">Reference proteome</keyword>
<comment type="caution">
    <text evidence="12">The sequence shown here is derived from an EMBL/GenBank/DDBJ whole genome shotgun (WGS) entry which is preliminary data.</text>
</comment>
<comment type="subcellular location">
    <subcellularLocation>
        <location evidence="2">Cell membrane</location>
    </subcellularLocation>
</comment>
<dbReference type="PANTHER" id="PTHR42878:SF7">
    <property type="entry name" value="SENSOR HISTIDINE KINASE GLRK"/>
    <property type="match status" value="1"/>
</dbReference>
<feature type="domain" description="Histidine kinase" evidence="11">
    <location>
        <begin position="488"/>
        <end position="706"/>
    </location>
</feature>
<evidence type="ECO:0000313" key="13">
    <source>
        <dbReference type="Proteomes" id="UP001499978"/>
    </source>
</evidence>
<dbReference type="Pfam" id="PF00512">
    <property type="entry name" value="HisKA"/>
    <property type="match status" value="1"/>
</dbReference>